<feature type="region of interest" description="Disordered" evidence="1">
    <location>
        <begin position="64"/>
        <end position="89"/>
    </location>
</feature>
<sequence>MPCTITEVARRVGCSDAAIFRARSQGRLPEHIFGKNKHGHLCVNDLEEAATIVASIIGVRSSANMSGKVKGKKPRGRPAPPDDDDDQDDERTLRAAGIVNKYQDARASREFYTAQKAELEYKQRAGQLVDKTELATALFQVGRSLRDNLQQLRPRLAALLASERDEHRIDQILQGEFDAMLAEAADALQRLSTGG</sequence>
<dbReference type="Proteomes" id="UP000375525">
    <property type="component" value="Unassembled WGS sequence"/>
</dbReference>
<dbReference type="RefSeq" id="WP_150782503.1">
    <property type="nucleotide sequence ID" value="NZ_CABVIH010000040.1"/>
</dbReference>
<evidence type="ECO:0000313" key="3">
    <source>
        <dbReference type="Proteomes" id="UP000375525"/>
    </source>
</evidence>
<dbReference type="EMBL" id="CABVIH010000040">
    <property type="protein sequence ID" value="VVP57219.1"/>
    <property type="molecule type" value="Genomic_DNA"/>
</dbReference>
<reference evidence="2 3" key="1">
    <citation type="submission" date="2019-09" db="EMBL/GenBank/DDBJ databases">
        <authorList>
            <person name="Chandra G."/>
            <person name="Truman W A."/>
        </authorList>
    </citation>
    <scope>NUCLEOTIDE SEQUENCE [LARGE SCALE GENOMIC DNA]</scope>
    <source>
        <strain evidence="2">PS880</strain>
    </source>
</reference>
<organism evidence="2 3">
    <name type="scientific">Pseudomonas fluorescens</name>
    <dbReference type="NCBI Taxonomy" id="294"/>
    <lineage>
        <taxon>Bacteria</taxon>
        <taxon>Pseudomonadati</taxon>
        <taxon>Pseudomonadota</taxon>
        <taxon>Gammaproteobacteria</taxon>
        <taxon>Pseudomonadales</taxon>
        <taxon>Pseudomonadaceae</taxon>
        <taxon>Pseudomonas</taxon>
    </lineage>
</organism>
<gene>
    <name evidence="2" type="ORF">PS880_05792</name>
</gene>
<dbReference type="OrthoDB" id="7006578at2"/>
<proteinExistence type="predicted"/>
<evidence type="ECO:0008006" key="4">
    <source>
        <dbReference type="Google" id="ProtNLM"/>
    </source>
</evidence>
<evidence type="ECO:0000256" key="1">
    <source>
        <dbReference type="SAM" id="MobiDB-lite"/>
    </source>
</evidence>
<accession>A0A5E7Q645</accession>
<evidence type="ECO:0000313" key="2">
    <source>
        <dbReference type="EMBL" id="VVP57219.1"/>
    </source>
</evidence>
<protein>
    <recommendedName>
        <fullName evidence="4">Terminase small subunit</fullName>
    </recommendedName>
</protein>
<dbReference type="AlphaFoldDB" id="A0A5E7Q645"/>
<name>A0A5E7Q645_PSEFL</name>